<sequence length="236" mass="24558">MGEVYVVMMASWLAGMAAFAGGVVARVEGSADTEAKREIMHGIIAFGGGILVAAVAFALLPHGLAVLSPAVLGVTFCAGGIFFCVLDILLDKHGGAKAQFVAMLSDFFPEAIALGAVFGSDHRLGLLLAGFIGAQNLPEGFNSYREITRAGVRPRAALAVLLGASLLGPLAAVTGYFFLQERDRLIAAIMVFAGGGILYLIFQDIAPQSKLRRRWLPALGAVLGFAVGLLGKKLIG</sequence>
<evidence type="ECO:0000313" key="3">
    <source>
        <dbReference type="Proteomes" id="UP000184139"/>
    </source>
</evidence>
<feature type="transmembrane region" description="Helical" evidence="1">
    <location>
        <begin position="214"/>
        <end position="231"/>
    </location>
</feature>
<dbReference type="EMBL" id="FQXS01000039">
    <property type="protein sequence ID" value="SHI11945.1"/>
    <property type="molecule type" value="Genomic_DNA"/>
</dbReference>
<feature type="transmembrane region" description="Helical" evidence="1">
    <location>
        <begin position="185"/>
        <end position="202"/>
    </location>
</feature>
<evidence type="ECO:0000313" key="2">
    <source>
        <dbReference type="EMBL" id="SHI11945.1"/>
    </source>
</evidence>
<protein>
    <submittedName>
        <fullName evidence="2">Zinc transporter, ZIP family</fullName>
    </submittedName>
</protein>
<dbReference type="RefSeq" id="WP_073379045.1">
    <property type="nucleotide sequence ID" value="NZ_FQXS01000039.1"/>
</dbReference>
<dbReference type="STRING" id="1121409.SAMN02745124_04089"/>
<dbReference type="Proteomes" id="UP000184139">
    <property type="component" value="Unassembled WGS sequence"/>
</dbReference>
<feature type="transmembrane region" description="Helical" evidence="1">
    <location>
        <begin position="156"/>
        <end position="179"/>
    </location>
</feature>
<keyword evidence="1" id="KW-0472">Membrane</keyword>
<dbReference type="AlphaFoldDB" id="A0A1M5YIY0"/>
<reference evidence="2 3" key="1">
    <citation type="submission" date="2016-11" db="EMBL/GenBank/DDBJ databases">
        <authorList>
            <person name="Jaros S."/>
            <person name="Januszkiewicz K."/>
            <person name="Wedrychowicz H."/>
        </authorList>
    </citation>
    <scope>NUCLEOTIDE SEQUENCE [LARGE SCALE GENOMIC DNA]</scope>
    <source>
        <strain evidence="2 3">DSM 9705</strain>
    </source>
</reference>
<keyword evidence="1" id="KW-1133">Transmembrane helix</keyword>
<keyword evidence="3" id="KW-1185">Reference proteome</keyword>
<accession>A0A1M5YIY0</accession>
<keyword evidence="1" id="KW-0812">Transmembrane</keyword>
<feature type="transmembrane region" description="Helical" evidence="1">
    <location>
        <begin position="39"/>
        <end position="60"/>
    </location>
</feature>
<gene>
    <name evidence="2" type="ORF">SAMN02745124_04089</name>
</gene>
<organism evidence="2 3">
    <name type="scientific">Desulfofustis glycolicus DSM 9705</name>
    <dbReference type="NCBI Taxonomy" id="1121409"/>
    <lineage>
        <taxon>Bacteria</taxon>
        <taxon>Pseudomonadati</taxon>
        <taxon>Thermodesulfobacteriota</taxon>
        <taxon>Desulfobulbia</taxon>
        <taxon>Desulfobulbales</taxon>
        <taxon>Desulfocapsaceae</taxon>
        <taxon>Desulfofustis</taxon>
    </lineage>
</organism>
<feature type="transmembrane region" description="Helical" evidence="1">
    <location>
        <begin position="6"/>
        <end position="27"/>
    </location>
</feature>
<name>A0A1M5YIY0_9BACT</name>
<dbReference type="OrthoDB" id="9787346at2"/>
<proteinExistence type="predicted"/>
<evidence type="ECO:0000256" key="1">
    <source>
        <dbReference type="SAM" id="Phobius"/>
    </source>
</evidence>
<feature type="transmembrane region" description="Helical" evidence="1">
    <location>
        <begin position="66"/>
        <end position="88"/>
    </location>
</feature>